<feature type="signal peptide" evidence="2">
    <location>
        <begin position="1"/>
        <end position="21"/>
    </location>
</feature>
<keyword evidence="1 2" id="KW-0732">Signal</keyword>
<dbReference type="Gene3D" id="3.40.50.1820">
    <property type="entry name" value="alpha/beta hydrolase"/>
    <property type="match status" value="1"/>
</dbReference>
<dbReference type="SUPFAM" id="SSF53474">
    <property type="entry name" value="alpha/beta-Hydrolases"/>
    <property type="match status" value="1"/>
</dbReference>
<dbReference type="InterPro" id="IPR050955">
    <property type="entry name" value="Plant_Biomass_Hydrol_Est"/>
</dbReference>
<evidence type="ECO:0000256" key="1">
    <source>
        <dbReference type="ARBA" id="ARBA00022729"/>
    </source>
</evidence>
<accession>A0AAQ1UIW6</accession>
<evidence type="ECO:0000313" key="3">
    <source>
        <dbReference type="EMBL" id="SUB80212.1"/>
    </source>
</evidence>
<dbReference type="EMBL" id="UGTJ01000001">
    <property type="protein sequence ID" value="SUB80212.1"/>
    <property type="molecule type" value="Genomic_DNA"/>
</dbReference>
<proteinExistence type="predicted"/>
<dbReference type="InterPro" id="IPR000801">
    <property type="entry name" value="Esterase-like"/>
</dbReference>
<dbReference type="Proteomes" id="UP000255283">
    <property type="component" value="Unassembled WGS sequence"/>
</dbReference>
<gene>
    <name evidence="3" type="ORF">NCTC13063_01495</name>
</gene>
<reference evidence="3 4" key="1">
    <citation type="submission" date="2018-06" db="EMBL/GenBank/DDBJ databases">
        <authorList>
            <consortium name="Pathogen Informatics"/>
            <person name="Doyle S."/>
        </authorList>
    </citation>
    <scope>NUCLEOTIDE SEQUENCE [LARGE SCALE GENOMIC DNA]</scope>
    <source>
        <strain evidence="3 4">NCTC13063</strain>
    </source>
</reference>
<dbReference type="AlphaFoldDB" id="A0AAQ1UIW6"/>
<dbReference type="PANTHER" id="PTHR43037">
    <property type="entry name" value="UNNAMED PRODUCT-RELATED"/>
    <property type="match status" value="1"/>
</dbReference>
<dbReference type="Pfam" id="PF00756">
    <property type="entry name" value="Esterase"/>
    <property type="match status" value="1"/>
</dbReference>
<evidence type="ECO:0000313" key="4">
    <source>
        <dbReference type="Proteomes" id="UP000255283"/>
    </source>
</evidence>
<dbReference type="InterPro" id="IPR029058">
    <property type="entry name" value="AB_hydrolase_fold"/>
</dbReference>
<dbReference type="PANTHER" id="PTHR43037:SF1">
    <property type="entry name" value="BLL1128 PROTEIN"/>
    <property type="match status" value="1"/>
</dbReference>
<dbReference type="RefSeq" id="WP_115153729.1">
    <property type="nucleotide sequence ID" value="NZ_DBFWLE010000024.1"/>
</dbReference>
<evidence type="ECO:0000256" key="2">
    <source>
        <dbReference type="SAM" id="SignalP"/>
    </source>
</evidence>
<organism evidence="3 4">
    <name type="scientific">Segatella buccae</name>
    <dbReference type="NCBI Taxonomy" id="28126"/>
    <lineage>
        <taxon>Bacteria</taxon>
        <taxon>Pseudomonadati</taxon>
        <taxon>Bacteroidota</taxon>
        <taxon>Bacteroidia</taxon>
        <taxon>Bacteroidales</taxon>
        <taxon>Prevotellaceae</taxon>
        <taxon>Segatella</taxon>
    </lineage>
</organism>
<comment type="caution">
    <text evidence="3">The sequence shown here is derived from an EMBL/GenBank/DDBJ whole genome shotgun (WGS) entry which is preliminary data.</text>
</comment>
<feature type="chain" id="PRO_5042916980" evidence="2">
    <location>
        <begin position="22"/>
        <end position="270"/>
    </location>
</feature>
<name>A0AAQ1UIW6_9BACT</name>
<sequence length="270" mass="30409">MRKLFSLFLFVWMLATASVSAQTKGDIQAKRNVIDGGYNFWLYTPEEYEEGGHPLPVVIFLHGASLCGNNLERVRRYGTLDALEKGKIIPAYVVAPQNPGGAWNPRKLNDLLEWMKVHYPVDTTRVYVLGMSLGGYGTLDFVGTYPQKVAAAMALCGGTSLKDVQPLGSVPLWIMHGMADRAVSINESKKVVKGLQDSHNDRLLRFDWISGGSHALLARLFYLQKTYDWLFAHSLHDHPRTLDTTFEIDKTDIASTYNELRVLPEEYEKD</sequence>
<protein>
    <submittedName>
        <fullName evidence="3">Esterase</fullName>
    </submittedName>
</protein>